<organism evidence="2 3">
    <name type="scientific">Methylobacterium phyllostachyos</name>
    <dbReference type="NCBI Taxonomy" id="582672"/>
    <lineage>
        <taxon>Bacteria</taxon>
        <taxon>Pseudomonadati</taxon>
        <taxon>Pseudomonadota</taxon>
        <taxon>Alphaproteobacteria</taxon>
        <taxon>Hyphomicrobiales</taxon>
        <taxon>Methylobacteriaceae</taxon>
        <taxon>Methylobacterium</taxon>
    </lineage>
</organism>
<evidence type="ECO:0008006" key="4">
    <source>
        <dbReference type="Google" id="ProtNLM"/>
    </source>
</evidence>
<protein>
    <recommendedName>
        <fullName evidence="4">Lysozyme inhibitor LprI N-terminal domain-containing protein</fullName>
    </recommendedName>
</protein>
<keyword evidence="1" id="KW-0732">Signal</keyword>
<dbReference type="RefSeq" id="WP_091722365.1">
    <property type="nucleotide sequence ID" value="NZ_FNHS01000027.1"/>
</dbReference>
<accession>A0A1H0KGF3</accession>
<proteinExistence type="predicted"/>
<keyword evidence="3" id="KW-1185">Reference proteome</keyword>
<dbReference type="EMBL" id="FNHS01000027">
    <property type="protein sequence ID" value="SDO54985.1"/>
    <property type="molecule type" value="Genomic_DNA"/>
</dbReference>
<reference evidence="3" key="1">
    <citation type="submission" date="2016-10" db="EMBL/GenBank/DDBJ databases">
        <authorList>
            <person name="Varghese N."/>
            <person name="Submissions S."/>
        </authorList>
    </citation>
    <scope>NUCLEOTIDE SEQUENCE [LARGE SCALE GENOMIC DNA]</scope>
    <source>
        <strain evidence="3">BL47</strain>
    </source>
</reference>
<evidence type="ECO:0000313" key="2">
    <source>
        <dbReference type="EMBL" id="SDO54985.1"/>
    </source>
</evidence>
<dbReference type="AlphaFoldDB" id="A0A1H0KGF3"/>
<sequence length="210" mass="22700">MTMRYAVALLLVVMTGPATAQPVGDALKLCRSDPVYGDSLRMSVADALRKEQDSEPDEADVDAMVDLARSQEVAKCLTRLSEDPSIFRALNGLSGFAVEAGWAAWRSQCDNVVAPKGACIEEEGRAGEELRSLNADPTTQRISGICQNLLSEQKFEAAAEAENRTWLACLKAGVKARPTKHALDECRFVSASTDTSVIAAMARCFRENAE</sequence>
<evidence type="ECO:0000313" key="3">
    <source>
        <dbReference type="Proteomes" id="UP000198704"/>
    </source>
</evidence>
<feature type="signal peptide" evidence="1">
    <location>
        <begin position="1"/>
        <end position="20"/>
    </location>
</feature>
<gene>
    <name evidence="2" type="ORF">SAMN05216360_1274</name>
</gene>
<evidence type="ECO:0000256" key="1">
    <source>
        <dbReference type="SAM" id="SignalP"/>
    </source>
</evidence>
<dbReference type="STRING" id="582672.SAMN05216360_1274"/>
<feature type="chain" id="PRO_5011461603" description="Lysozyme inhibitor LprI N-terminal domain-containing protein" evidence="1">
    <location>
        <begin position="21"/>
        <end position="210"/>
    </location>
</feature>
<dbReference type="Proteomes" id="UP000198704">
    <property type="component" value="Unassembled WGS sequence"/>
</dbReference>
<name>A0A1H0KGF3_9HYPH</name>